<dbReference type="PROSITE" id="PS51118">
    <property type="entry name" value="HTH_HXLR"/>
    <property type="match status" value="1"/>
</dbReference>
<dbReference type="SUPFAM" id="SSF46785">
    <property type="entry name" value="Winged helix' DNA-binding domain"/>
    <property type="match status" value="1"/>
</dbReference>
<organism evidence="5 6">
    <name type="scientific">Spirosoma sordidisoli</name>
    <dbReference type="NCBI Taxonomy" id="2502893"/>
    <lineage>
        <taxon>Bacteria</taxon>
        <taxon>Pseudomonadati</taxon>
        <taxon>Bacteroidota</taxon>
        <taxon>Cytophagia</taxon>
        <taxon>Cytophagales</taxon>
        <taxon>Cytophagaceae</taxon>
        <taxon>Spirosoma</taxon>
    </lineage>
</organism>
<dbReference type="AlphaFoldDB" id="A0A4Q2ULN7"/>
<comment type="caution">
    <text evidence="5">The sequence shown here is derived from an EMBL/GenBank/DDBJ whole genome shotgun (WGS) entry which is preliminary data.</text>
</comment>
<dbReference type="Pfam" id="PF01638">
    <property type="entry name" value="HxlR"/>
    <property type="match status" value="1"/>
</dbReference>
<feature type="domain" description="HTH hxlR-type" evidence="4">
    <location>
        <begin position="14"/>
        <end position="117"/>
    </location>
</feature>
<gene>
    <name evidence="5" type="ORF">EQG79_19900</name>
</gene>
<reference evidence="5 6" key="1">
    <citation type="submission" date="2019-01" db="EMBL/GenBank/DDBJ databases">
        <title>Spirosoma flava sp. nov., a propanil-degrading bacterium isolated from herbicide-contaminated soil.</title>
        <authorList>
            <person name="Zhang L."/>
            <person name="Jiang J.-D."/>
        </authorList>
    </citation>
    <scope>NUCLEOTIDE SEQUENCE [LARGE SCALE GENOMIC DNA]</scope>
    <source>
        <strain evidence="5 6">TY50</strain>
    </source>
</reference>
<evidence type="ECO:0000256" key="1">
    <source>
        <dbReference type="ARBA" id="ARBA00023015"/>
    </source>
</evidence>
<protein>
    <submittedName>
        <fullName evidence="5">Transcriptional regulator</fullName>
    </submittedName>
</protein>
<evidence type="ECO:0000259" key="4">
    <source>
        <dbReference type="PROSITE" id="PS51118"/>
    </source>
</evidence>
<dbReference type="RefSeq" id="WP_077919401.1">
    <property type="nucleotide sequence ID" value="NZ_SBLB01000005.1"/>
</dbReference>
<dbReference type="InterPro" id="IPR036388">
    <property type="entry name" value="WH-like_DNA-bd_sf"/>
</dbReference>
<dbReference type="PANTHER" id="PTHR33204">
    <property type="entry name" value="TRANSCRIPTIONAL REGULATOR, MARR FAMILY"/>
    <property type="match status" value="1"/>
</dbReference>
<evidence type="ECO:0000313" key="6">
    <source>
        <dbReference type="Proteomes" id="UP000290407"/>
    </source>
</evidence>
<sequence length="119" mass="13602">MLAEHRQTMSQAECIHKLSGVHDALYVLSGKWKLPIVIALHEGPKRFGELQRAIGDITPKLLSKELKELEMNEFVKRQVYTSTPVLIEYELTDYGSSLDGIIQELCAWGIQHRARIQSR</sequence>
<evidence type="ECO:0000313" key="5">
    <source>
        <dbReference type="EMBL" id="RYC68611.1"/>
    </source>
</evidence>
<name>A0A4Q2ULN7_9BACT</name>
<dbReference type="GO" id="GO:0003677">
    <property type="term" value="F:DNA binding"/>
    <property type="evidence" value="ECO:0007669"/>
    <property type="project" value="UniProtKB-KW"/>
</dbReference>
<evidence type="ECO:0000256" key="2">
    <source>
        <dbReference type="ARBA" id="ARBA00023125"/>
    </source>
</evidence>
<keyword evidence="3" id="KW-0804">Transcription</keyword>
<dbReference type="EMBL" id="SBLB01000005">
    <property type="protein sequence ID" value="RYC68611.1"/>
    <property type="molecule type" value="Genomic_DNA"/>
</dbReference>
<dbReference type="InterPro" id="IPR002577">
    <property type="entry name" value="HTH_HxlR"/>
</dbReference>
<accession>A0A4Q2ULN7</accession>
<dbReference type="PANTHER" id="PTHR33204:SF29">
    <property type="entry name" value="TRANSCRIPTIONAL REGULATOR"/>
    <property type="match status" value="1"/>
</dbReference>
<keyword evidence="2" id="KW-0238">DNA-binding</keyword>
<proteinExistence type="predicted"/>
<keyword evidence="1" id="KW-0805">Transcription regulation</keyword>
<evidence type="ECO:0000256" key="3">
    <source>
        <dbReference type="ARBA" id="ARBA00023163"/>
    </source>
</evidence>
<dbReference type="Gene3D" id="1.10.10.10">
    <property type="entry name" value="Winged helix-like DNA-binding domain superfamily/Winged helix DNA-binding domain"/>
    <property type="match status" value="1"/>
</dbReference>
<keyword evidence="6" id="KW-1185">Reference proteome</keyword>
<dbReference type="Proteomes" id="UP000290407">
    <property type="component" value="Unassembled WGS sequence"/>
</dbReference>
<dbReference type="InterPro" id="IPR036390">
    <property type="entry name" value="WH_DNA-bd_sf"/>
</dbReference>